<dbReference type="PROSITE" id="PS50975">
    <property type="entry name" value="ATP_GRASP"/>
    <property type="match status" value="1"/>
</dbReference>
<comment type="caution">
    <text evidence="3">The sequence shown here is derived from an EMBL/GenBank/DDBJ whole genome shotgun (WGS) entry which is preliminary data.</text>
</comment>
<keyword evidence="4" id="KW-1185">Reference proteome</keyword>
<name>A0ABQ4FSH7_9ACTN</name>
<keyword evidence="1" id="KW-0547">Nucleotide-binding</keyword>
<dbReference type="InterPro" id="IPR011761">
    <property type="entry name" value="ATP-grasp"/>
</dbReference>
<dbReference type="EMBL" id="BOOC01000002">
    <property type="protein sequence ID" value="GIH37789.1"/>
    <property type="molecule type" value="Genomic_DNA"/>
</dbReference>
<feature type="domain" description="ATP-grasp" evidence="2">
    <location>
        <begin position="92"/>
        <end position="272"/>
    </location>
</feature>
<dbReference type="PANTHER" id="PTHR39217:SF1">
    <property type="entry name" value="GLUTATHIONE SYNTHETASE"/>
    <property type="match status" value="1"/>
</dbReference>
<accession>A0ABQ4FSH7</accession>
<dbReference type="Gene3D" id="3.30.470.20">
    <property type="entry name" value="ATP-grasp fold, B domain"/>
    <property type="match status" value="1"/>
</dbReference>
<evidence type="ECO:0000313" key="4">
    <source>
        <dbReference type="Proteomes" id="UP000603904"/>
    </source>
</evidence>
<keyword evidence="1" id="KW-0067">ATP-binding</keyword>
<dbReference type="RefSeq" id="WP_204055478.1">
    <property type="nucleotide sequence ID" value="NZ_BAAAGP010000037.1"/>
</dbReference>
<evidence type="ECO:0000256" key="1">
    <source>
        <dbReference type="PROSITE-ProRule" id="PRU00409"/>
    </source>
</evidence>
<gene>
    <name evidence="3" type="ORF">Mco01_07890</name>
</gene>
<evidence type="ECO:0000259" key="2">
    <source>
        <dbReference type="PROSITE" id="PS50975"/>
    </source>
</evidence>
<dbReference type="InterPro" id="IPR053191">
    <property type="entry name" value="DcsG_Biosynth_Enzyme"/>
</dbReference>
<organism evidence="3 4">
    <name type="scientific">Microbispora corallina</name>
    <dbReference type="NCBI Taxonomy" id="83302"/>
    <lineage>
        <taxon>Bacteria</taxon>
        <taxon>Bacillati</taxon>
        <taxon>Actinomycetota</taxon>
        <taxon>Actinomycetes</taxon>
        <taxon>Streptosporangiales</taxon>
        <taxon>Streptosporangiaceae</taxon>
        <taxon>Microbispora</taxon>
    </lineage>
</organism>
<dbReference type="SUPFAM" id="SSF56059">
    <property type="entry name" value="Glutathione synthetase ATP-binding domain-like"/>
    <property type="match status" value="1"/>
</dbReference>
<proteinExistence type="predicted"/>
<dbReference type="Proteomes" id="UP000603904">
    <property type="component" value="Unassembled WGS sequence"/>
</dbReference>
<protein>
    <submittedName>
        <fullName evidence="3">ATP-grasp domain-containing protein</fullName>
    </submittedName>
</protein>
<dbReference type="PANTHER" id="PTHR39217">
    <property type="match status" value="1"/>
</dbReference>
<sequence length="272" mass="30461">MNVAYVTTAHPVARFDDERESALAAWLGAGIEGTAVVWDDPRVDWSQFDAAVVRSVWDYVERRDEFVAWAHRVESATRLFNPASVLEWNTDKSYLRDIGVPTVPTHWARPGDELPGWAEFVVKPTVSAGARDTVRTADRAAARAHADRLLGEGRAVMVQPYMEAVEHEGELSMLYFGGEFSHAVRRHPMLTEVEITVDNRATLRDPDDDQFALAERVLAQVGRPLLYARVDVVRMPDGEPVLMELEATEPYLFLGYELAAPDLFARALADLL</sequence>
<reference evidence="3 4" key="1">
    <citation type="submission" date="2021-01" db="EMBL/GenBank/DDBJ databases">
        <title>Whole genome shotgun sequence of Microbispora corallina NBRC 16416.</title>
        <authorList>
            <person name="Komaki H."/>
            <person name="Tamura T."/>
        </authorList>
    </citation>
    <scope>NUCLEOTIDE SEQUENCE [LARGE SCALE GENOMIC DNA]</scope>
    <source>
        <strain evidence="3 4">NBRC 16416</strain>
    </source>
</reference>
<evidence type="ECO:0000313" key="3">
    <source>
        <dbReference type="EMBL" id="GIH37789.1"/>
    </source>
</evidence>